<dbReference type="InterPro" id="IPR021586">
    <property type="entry name" value="Tscrpt_reg_TrmB_C"/>
</dbReference>
<evidence type="ECO:0000259" key="2">
    <source>
        <dbReference type="Pfam" id="PF11495"/>
    </source>
</evidence>
<dbReference type="InterPro" id="IPR002831">
    <property type="entry name" value="Tscrpt_reg_TrmB_N"/>
</dbReference>
<accession>A0ABY4CGJ3</accession>
<feature type="domain" description="Transcription regulator TrmB C-terminal" evidence="2">
    <location>
        <begin position="139"/>
        <end position="235"/>
    </location>
</feature>
<organism evidence="3 4">
    <name type="scientific">Fodinisporobacter ferrooxydans</name>
    <dbReference type="NCBI Taxonomy" id="2901836"/>
    <lineage>
        <taxon>Bacteria</taxon>
        <taxon>Bacillati</taxon>
        <taxon>Bacillota</taxon>
        <taxon>Bacilli</taxon>
        <taxon>Bacillales</taxon>
        <taxon>Alicyclobacillaceae</taxon>
        <taxon>Fodinisporobacter</taxon>
    </lineage>
</organism>
<proteinExistence type="predicted"/>
<dbReference type="PANTHER" id="PTHR34293:SF1">
    <property type="entry name" value="HTH-TYPE TRANSCRIPTIONAL REGULATOR TRMBL2"/>
    <property type="match status" value="1"/>
</dbReference>
<gene>
    <name evidence="3" type="ORF">LSG31_17375</name>
</gene>
<dbReference type="EMBL" id="CP089291">
    <property type="protein sequence ID" value="UOF89636.1"/>
    <property type="molecule type" value="Genomic_DNA"/>
</dbReference>
<dbReference type="Proteomes" id="UP000830167">
    <property type="component" value="Chromosome"/>
</dbReference>
<sequence>MPMIQPNTNHMLTFVYSTTTMVVVTEVVIVPIELAEELRNIGFTEYEAKIYIALVKRSPLTGSEVARLSGVPSAKVYATLEKLTQRNLVSTIFGDSVRYVAINPDELIERYKFSMVSTLEKVRDGLMSLQDGGDSDRFLWNIQEYEVFMQKAKTLIQESQEDIRAILWSHEYQTFADDLSKAAKRGVHIHVITDTKEMISGIHTYHHVSLFAQGSVPRPMIVVRDEKEVLIGLNEQECQAIWSTNPVLKEIALTHMRHEIAIHQLSGSIGENSIRQHILEAEGAE</sequence>
<dbReference type="InterPro" id="IPR036390">
    <property type="entry name" value="WH_DNA-bd_sf"/>
</dbReference>
<dbReference type="Gene3D" id="1.10.10.10">
    <property type="entry name" value="Winged helix-like DNA-binding domain superfamily/Winged helix DNA-binding domain"/>
    <property type="match status" value="1"/>
</dbReference>
<dbReference type="InterPro" id="IPR051797">
    <property type="entry name" value="TrmB-like"/>
</dbReference>
<dbReference type="Pfam" id="PF01978">
    <property type="entry name" value="TrmB"/>
    <property type="match status" value="1"/>
</dbReference>
<evidence type="ECO:0000259" key="1">
    <source>
        <dbReference type="Pfam" id="PF01978"/>
    </source>
</evidence>
<evidence type="ECO:0000313" key="3">
    <source>
        <dbReference type="EMBL" id="UOF89636.1"/>
    </source>
</evidence>
<dbReference type="Gene3D" id="3.30.870.10">
    <property type="entry name" value="Endonuclease Chain A"/>
    <property type="match status" value="1"/>
</dbReference>
<protein>
    <recommendedName>
        <fullName evidence="5">TrmB family transcriptional regulator</fullName>
    </recommendedName>
</protein>
<dbReference type="InterPro" id="IPR036388">
    <property type="entry name" value="WH-like_DNA-bd_sf"/>
</dbReference>
<dbReference type="Pfam" id="PF11495">
    <property type="entry name" value="Regulator_TrmB"/>
    <property type="match status" value="1"/>
</dbReference>
<reference evidence="3" key="1">
    <citation type="submission" date="2021-12" db="EMBL/GenBank/DDBJ databases">
        <title>Alicyclobacillaceae gen. nov., sp. nov., isolated from chalcocite enrichment system.</title>
        <authorList>
            <person name="Jiang Z."/>
        </authorList>
    </citation>
    <scope>NUCLEOTIDE SEQUENCE</scope>
    <source>
        <strain evidence="3">MYW30-H2</strain>
    </source>
</reference>
<dbReference type="CDD" id="cd09124">
    <property type="entry name" value="PLDc_like_TrmB_middle"/>
    <property type="match status" value="1"/>
</dbReference>
<dbReference type="SUPFAM" id="SSF56024">
    <property type="entry name" value="Phospholipase D/nuclease"/>
    <property type="match status" value="1"/>
</dbReference>
<dbReference type="SUPFAM" id="SSF46785">
    <property type="entry name" value="Winged helix' DNA-binding domain"/>
    <property type="match status" value="1"/>
</dbReference>
<evidence type="ECO:0008006" key="5">
    <source>
        <dbReference type="Google" id="ProtNLM"/>
    </source>
</evidence>
<feature type="domain" description="Transcription regulator TrmB N-terminal" evidence="1">
    <location>
        <begin position="38"/>
        <end position="104"/>
    </location>
</feature>
<dbReference type="PANTHER" id="PTHR34293">
    <property type="entry name" value="HTH-TYPE TRANSCRIPTIONAL REGULATOR TRMBL2"/>
    <property type="match status" value="1"/>
</dbReference>
<dbReference type="RefSeq" id="WP_347436325.1">
    <property type="nucleotide sequence ID" value="NZ_CP089291.1"/>
</dbReference>
<name>A0ABY4CGJ3_9BACL</name>
<evidence type="ECO:0000313" key="4">
    <source>
        <dbReference type="Proteomes" id="UP000830167"/>
    </source>
</evidence>
<keyword evidence="4" id="KW-1185">Reference proteome</keyword>